<feature type="chain" id="PRO_5017300029" description="YtkA-like domain-containing protein" evidence="1">
    <location>
        <begin position="21"/>
        <end position="149"/>
    </location>
</feature>
<evidence type="ECO:0008006" key="4">
    <source>
        <dbReference type="Google" id="ProtNLM"/>
    </source>
</evidence>
<gene>
    <name evidence="2" type="ORF">D3P08_22265</name>
</gene>
<dbReference type="AlphaFoldDB" id="A0A3A1UNT2"/>
<reference evidence="2 3" key="1">
    <citation type="submission" date="2018-09" db="EMBL/GenBank/DDBJ databases">
        <title>Paenibacillus aracenensis nov. sp. isolated from a cave in southern Spain.</title>
        <authorList>
            <person name="Jurado V."/>
            <person name="Gutierrez-Patricio S."/>
            <person name="Gonzalez-Pimentel J.L."/>
            <person name="Miller A.Z."/>
            <person name="Laiz L."/>
            <person name="Saiz-Jimenez C."/>
        </authorList>
    </citation>
    <scope>NUCLEOTIDE SEQUENCE [LARGE SCALE GENOMIC DNA]</scope>
    <source>
        <strain evidence="2 3">DSM 22867</strain>
    </source>
</reference>
<name>A0A3A1UNT2_9BACL</name>
<protein>
    <recommendedName>
        <fullName evidence="4">YtkA-like domain-containing protein</fullName>
    </recommendedName>
</protein>
<keyword evidence="3" id="KW-1185">Reference proteome</keyword>
<sequence>MRIIVLIAIAFMLSACQAESEMPPEPPIPAVEVNGEKIHVLQSSYCWTSSCADYAAPEERLRDEPKAVVPAEAAIQFSFDGKQPDEVTATSFHNGKRSQAAVSGHAFSAPSEEGVYYYSLSAVWWADKENRITNGSSSYVFALEVTAKE</sequence>
<dbReference type="OrthoDB" id="1797983at2"/>
<feature type="signal peptide" evidence="1">
    <location>
        <begin position="1"/>
        <end position="20"/>
    </location>
</feature>
<comment type="caution">
    <text evidence="2">The sequence shown here is derived from an EMBL/GenBank/DDBJ whole genome shotgun (WGS) entry which is preliminary data.</text>
</comment>
<keyword evidence="1" id="KW-0732">Signal</keyword>
<accession>A0A3A1UNT2</accession>
<dbReference type="PROSITE" id="PS51257">
    <property type="entry name" value="PROKAR_LIPOPROTEIN"/>
    <property type="match status" value="1"/>
</dbReference>
<evidence type="ECO:0000256" key="1">
    <source>
        <dbReference type="SAM" id="SignalP"/>
    </source>
</evidence>
<dbReference type="Proteomes" id="UP000266482">
    <property type="component" value="Unassembled WGS sequence"/>
</dbReference>
<dbReference type="RefSeq" id="WP_119602322.1">
    <property type="nucleotide sequence ID" value="NZ_QXQA01000017.1"/>
</dbReference>
<organism evidence="2 3">
    <name type="scientific">Paenibacillus nanensis</name>
    <dbReference type="NCBI Taxonomy" id="393251"/>
    <lineage>
        <taxon>Bacteria</taxon>
        <taxon>Bacillati</taxon>
        <taxon>Bacillota</taxon>
        <taxon>Bacilli</taxon>
        <taxon>Bacillales</taxon>
        <taxon>Paenibacillaceae</taxon>
        <taxon>Paenibacillus</taxon>
    </lineage>
</organism>
<dbReference type="EMBL" id="QXQA01000017">
    <property type="protein sequence ID" value="RIX49994.1"/>
    <property type="molecule type" value="Genomic_DNA"/>
</dbReference>
<evidence type="ECO:0000313" key="2">
    <source>
        <dbReference type="EMBL" id="RIX49994.1"/>
    </source>
</evidence>
<proteinExistence type="predicted"/>
<evidence type="ECO:0000313" key="3">
    <source>
        <dbReference type="Proteomes" id="UP000266482"/>
    </source>
</evidence>